<dbReference type="AlphaFoldDB" id="A0A1Y2G9M7"/>
<feature type="region of interest" description="Disordered" evidence="1">
    <location>
        <begin position="1"/>
        <end position="186"/>
    </location>
</feature>
<proteinExistence type="predicted"/>
<dbReference type="InParanoid" id="A0A1Y2G9M7"/>
<gene>
    <name evidence="2" type="ORF">BCR41DRAFT_190362</name>
</gene>
<evidence type="ECO:0000256" key="1">
    <source>
        <dbReference type="SAM" id="MobiDB-lite"/>
    </source>
</evidence>
<organism evidence="2 3">
    <name type="scientific">Lobosporangium transversale</name>
    <dbReference type="NCBI Taxonomy" id="64571"/>
    <lineage>
        <taxon>Eukaryota</taxon>
        <taxon>Fungi</taxon>
        <taxon>Fungi incertae sedis</taxon>
        <taxon>Mucoromycota</taxon>
        <taxon>Mortierellomycotina</taxon>
        <taxon>Mortierellomycetes</taxon>
        <taxon>Mortierellales</taxon>
        <taxon>Mortierellaceae</taxon>
        <taxon>Lobosporangium</taxon>
    </lineage>
</organism>
<dbReference type="RefSeq" id="XP_021876828.1">
    <property type="nucleotide sequence ID" value="XM_022019814.1"/>
</dbReference>
<name>A0A1Y2G9M7_9FUNG</name>
<evidence type="ECO:0000313" key="3">
    <source>
        <dbReference type="Proteomes" id="UP000193648"/>
    </source>
</evidence>
<dbReference type="EMBL" id="MCFF01000053">
    <property type="protein sequence ID" value="ORZ04964.1"/>
    <property type="molecule type" value="Genomic_DNA"/>
</dbReference>
<feature type="compositionally biased region" description="Low complexity" evidence="1">
    <location>
        <begin position="66"/>
        <end position="77"/>
    </location>
</feature>
<feature type="compositionally biased region" description="Low complexity" evidence="1">
    <location>
        <begin position="33"/>
        <end position="58"/>
    </location>
</feature>
<feature type="compositionally biased region" description="Polar residues" evidence="1">
    <location>
        <begin position="1"/>
        <end position="16"/>
    </location>
</feature>
<dbReference type="GeneID" id="33561659"/>
<evidence type="ECO:0000313" key="2">
    <source>
        <dbReference type="EMBL" id="ORZ04964.1"/>
    </source>
</evidence>
<keyword evidence="3" id="KW-1185">Reference proteome</keyword>
<sequence length="361" mass="39431">MNNNPPQESATISTQPRAVPMMIGDPLSQEFNPASSSSPGSPRLSSPSSPNSFSSPRSTRAFSLAQQQQQQQQYHQEWPQHQERHSAQISVPASTSTPASVSASALVSMSSPTSPSSPSRSQQHFSSPISPISPLSQSPQSPPILNQGPSQRSIEHRSMSMPLSTPMNGEREIEQGQGQGQGPENVRPRALSLTYSEPPLSPLPAYVARLPPIYPPHYYQEVLNETQAGGAQQRTPLDMDNSGRNSHGHSYDYEYGHGHGHEYGHGYGNGSGYGRGSMWIPGGRGGGRNEEENIYQSAGQFNPEARQKGWWRRKKESWYGKGLDDDEKGSGRGETWMVLKEILECCPFCCLCCICGFTSAN</sequence>
<reference evidence="2 3" key="1">
    <citation type="submission" date="2016-07" db="EMBL/GenBank/DDBJ databases">
        <title>Pervasive Adenine N6-methylation of Active Genes in Fungi.</title>
        <authorList>
            <consortium name="DOE Joint Genome Institute"/>
            <person name="Mondo S.J."/>
            <person name="Dannebaum R.O."/>
            <person name="Kuo R.C."/>
            <person name="Labutti K."/>
            <person name="Haridas S."/>
            <person name="Kuo A."/>
            <person name="Salamov A."/>
            <person name="Ahrendt S.R."/>
            <person name="Lipzen A."/>
            <person name="Sullivan W."/>
            <person name="Andreopoulos W.B."/>
            <person name="Clum A."/>
            <person name="Lindquist E."/>
            <person name="Daum C."/>
            <person name="Ramamoorthy G.K."/>
            <person name="Gryganskyi A."/>
            <person name="Culley D."/>
            <person name="Magnuson J.K."/>
            <person name="James T.Y."/>
            <person name="O'Malley M.A."/>
            <person name="Stajich J.E."/>
            <person name="Spatafora J.W."/>
            <person name="Visel A."/>
            <person name="Grigoriev I.V."/>
        </authorList>
    </citation>
    <scope>NUCLEOTIDE SEQUENCE [LARGE SCALE GENOMIC DNA]</scope>
    <source>
        <strain evidence="2 3">NRRL 3116</strain>
    </source>
</reference>
<accession>A0A1Y2G9M7</accession>
<feature type="region of interest" description="Disordered" evidence="1">
    <location>
        <begin position="228"/>
        <end position="249"/>
    </location>
</feature>
<feature type="compositionally biased region" description="Low complexity" evidence="1">
    <location>
        <begin position="90"/>
        <end position="145"/>
    </location>
</feature>
<comment type="caution">
    <text evidence="2">The sequence shown here is derived from an EMBL/GenBank/DDBJ whole genome shotgun (WGS) entry which is preliminary data.</text>
</comment>
<protein>
    <submittedName>
        <fullName evidence="2">Uncharacterized protein</fullName>
    </submittedName>
</protein>
<dbReference type="Proteomes" id="UP000193648">
    <property type="component" value="Unassembled WGS sequence"/>
</dbReference>